<comment type="caution">
    <text evidence="1">The sequence shown here is derived from an EMBL/GenBank/DDBJ whole genome shotgun (WGS) entry which is preliminary data.</text>
</comment>
<dbReference type="AlphaFoldDB" id="A0A9Q0N8U9"/>
<proteinExistence type="predicted"/>
<sequence length="159" mass="18089">MYPDESGQNLKVEFEGVMLGNEGSATCTKQSAIPDDVERLPLTFTGIEGDWKLNRLGRMPQAFQYPTNCVTCGISKQENDDENGTWRRTYVVSTDNDVARPFMIMEKWITDIMLSASIIEVDANGNLLVQKDQFTSIWTRYDKRPQPFIGDPFVSKPLR</sequence>
<dbReference type="Proteomes" id="UP001151699">
    <property type="component" value="Chromosome A"/>
</dbReference>
<protein>
    <submittedName>
        <fullName evidence="1">Uncharacterized protein</fullName>
    </submittedName>
</protein>
<reference evidence="1" key="1">
    <citation type="submission" date="2022-07" db="EMBL/GenBank/DDBJ databases">
        <authorList>
            <person name="Trinca V."/>
            <person name="Uliana J.V.C."/>
            <person name="Torres T.T."/>
            <person name="Ward R.J."/>
            <person name="Monesi N."/>
        </authorList>
    </citation>
    <scope>NUCLEOTIDE SEQUENCE</scope>
    <source>
        <strain evidence="1">HSMRA1968</strain>
        <tissue evidence="1">Whole embryos</tissue>
    </source>
</reference>
<dbReference type="EMBL" id="WJQU01000001">
    <property type="protein sequence ID" value="KAJ6645840.1"/>
    <property type="molecule type" value="Genomic_DNA"/>
</dbReference>
<evidence type="ECO:0000313" key="2">
    <source>
        <dbReference type="Proteomes" id="UP001151699"/>
    </source>
</evidence>
<keyword evidence="2" id="KW-1185">Reference proteome</keyword>
<name>A0A9Q0N8U9_9DIPT</name>
<evidence type="ECO:0000313" key="1">
    <source>
        <dbReference type="EMBL" id="KAJ6645840.1"/>
    </source>
</evidence>
<organism evidence="1 2">
    <name type="scientific">Pseudolycoriella hygida</name>
    <dbReference type="NCBI Taxonomy" id="35572"/>
    <lineage>
        <taxon>Eukaryota</taxon>
        <taxon>Metazoa</taxon>
        <taxon>Ecdysozoa</taxon>
        <taxon>Arthropoda</taxon>
        <taxon>Hexapoda</taxon>
        <taxon>Insecta</taxon>
        <taxon>Pterygota</taxon>
        <taxon>Neoptera</taxon>
        <taxon>Endopterygota</taxon>
        <taxon>Diptera</taxon>
        <taxon>Nematocera</taxon>
        <taxon>Sciaroidea</taxon>
        <taxon>Sciaridae</taxon>
        <taxon>Pseudolycoriella</taxon>
    </lineage>
</organism>
<accession>A0A9Q0N8U9</accession>
<gene>
    <name evidence="1" type="ORF">Bhyg_01049</name>
</gene>